<evidence type="ECO:0000256" key="1">
    <source>
        <dbReference type="ARBA" id="ARBA00004613"/>
    </source>
</evidence>
<feature type="region of interest" description="Disordered" evidence="7">
    <location>
        <begin position="126"/>
        <end position="194"/>
    </location>
</feature>
<name>A0A444UII2_ACIRT</name>
<feature type="compositionally biased region" description="Basic and acidic residues" evidence="7">
    <location>
        <begin position="20"/>
        <end position="33"/>
    </location>
</feature>
<dbReference type="GO" id="GO:0019838">
    <property type="term" value="F:growth factor binding"/>
    <property type="evidence" value="ECO:0007669"/>
    <property type="project" value="UniProtKB-KW"/>
</dbReference>
<dbReference type="Pfam" id="PF06473">
    <property type="entry name" value="FGF-BP1"/>
    <property type="match status" value="1"/>
</dbReference>
<dbReference type="EMBL" id="SCEB01214501">
    <property type="protein sequence ID" value="RXM34990.1"/>
    <property type="molecule type" value="Genomic_DNA"/>
</dbReference>
<evidence type="ECO:0000256" key="2">
    <source>
        <dbReference type="ARBA" id="ARBA00008326"/>
    </source>
</evidence>
<feature type="compositionally biased region" description="Basic and acidic residues" evidence="7">
    <location>
        <begin position="155"/>
        <end position="179"/>
    </location>
</feature>
<evidence type="ECO:0000256" key="6">
    <source>
        <dbReference type="ARBA" id="ARBA00023183"/>
    </source>
</evidence>
<evidence type="ECO:0000256" key="3">
    <source>
        <dbReference type="ARBA" id="ARBA00022525"/>
    </source>
</evidence>
<gene>
    <name evidence="9" type="ORF">EOD39_4404</name>
</gene>
<keyword evidence="5" id="KW-1015">Disulfide bond</keyword>
<dbReference type="InterPro" id="IPR010510">
    <property type="entry name" value="FGF1-bd"/>
</dbReference>
<dbReference type="GO" id="GO:0007267">
    <property type="term" value="P:cell-cell signaling"/>
    <property type="evidence" value="ECO:0007669"/>
    <property type="project" value="TreeGrafter"/>
</dbReference>
<feature type="compositionally biased region" description="Basic and acidic residues" evidence="7">
    <location>
        <begin position="126"/>
        <end position="136"/>
    </location>
</feature>
<accession>A0A444UII2</accession>
<dbReference type="GO" id="GO:0005576">
    <property type="term" value="C:extracellular region"/>
    <property type="evidence" value="ECO:0007669"/>
    <property type="project" value="UniProtKB-SubCell"/>
</dbReference>
<evidence type="ECO:0000313" key="10">
    <source>
        <dbReference type="Proteomes" id="UP000289886"/>
    </source>
</evidence>
<feature type="compositionally biased region" description="Acidic residues" evidence="7">
    <location>
        <begin position="180"/>
        <end position="193"/>
    </location>
</feature>
<organism evidence="9 10">
    <name type="scientific">Acipenser ruthenus</name>
    <name type="common">Sterlet sturgeon</name>
    <dbReference type="NCBI Taxonomy" id="7906"/>
    <lineage>
        <taxon>Eukaryota</taxon>
        <taxon>Metazoa</taxon>
        <taxon>Chordata</taxon>
        <taxon>Craniata</taxon>
        <taxon>Vertebrata</taxon>
        <taxon>Euteleostomi</taxon>
        <taxon>Actinopterygii</taxon>
        <taxon>Chondrostei</taxon>
        <taxon>Acipenseriformes</taxon>
        <taxon>Acipenseridae</taxon>
        <taxon>Acipenser</taxon>
    </lineage>
</organism>
<reference evidence="9 10" key="1">
    <citation type="submission" date="2019-01" db="EMBL/GenBank/DDBJ databases">
        <title>Draft Genome and Complete Hox-Cluster Characterization of the Sterlet Sturgeon (Acipenser ruthenus).</title>
        <authorList>
            <person name="Wei Q."/>
        </authorList>
    </citation>
    <scope>NUCLEOTIDE SEQUENCE [LARGE SCALE GENOMIC DNA]</scope>
    <source>
        <strain evidence="9">WHYD16114868_AA</strain>
        <tissue evidence="9">Blood</tissue>
    </source>
</reference>
<dbReference type="PANTHER" id="PTHR15258:SF3">
    <property type="entry name" value="FIBROBLAST GROWTH FACTOR-BINDING PROTEIN 3"/>
    <property type="match status" value="1"/>
</dbReference>
<comment type="similarity">
    <text evidence="2">Belongs to the fibroblast growth factor-binding protein family.</text>
</comment>
<protein>
    <submittedName>
        <fullName evidence="9">Fibroblast growth factor-binding protein 2</fullName>
    </submittedName>
</protein>
<dbReference type="PANTHER" id="PTHR15258">
    <property type="entry name" value="FGF BINDING PROTEIN-RELATED"/>
    <property type="match status" value="1"/>
</dbReference>
<evidence type="ECO:0000256" key="7">
    <source>
        <dbReference type="SAM" id="MobiDB-lite"/>
    </source>
</evidence>
<evidence type="ECO:0000313" key="9">
    <source>
        <dbReference type="EMBL" id="RXM34990.1"/>
    </source>
</evidence>
<feature type="chain" id="PRO_5019506894" evidence="8">
    <location>
        <begin position="22"/>
        <end position="215"/>
    </location>
</feature>
<keyword evidence="10" id="KW-1185">Reference proteome</keyword>
<proteinExistence type="inferred from homology"/>
<keyword evidence="4 8" id="KW-0732">Signal</keyword>
<dbReference type="AlphaFoldDB" id="A0A444UII2"/>
<evidence type="ECO:0000256" key="4">
    <source>
        <dbReference type="ARBA" id="ARBA00022729"/>
    </source>
</evidence>
<dbReference type="OrthoDB" id="8803710at2759"/>
<sequence>MRLLCILVLILCLYGPQGAEGKKENGNKQQDKKGKNKSIPSSGELITKDNHRCTWETSGEGEVSLLLNCIEEDKTYWCRFTGQPELCSNYNSKSSVYWKQVVGKVKKKKNACEGDRVLKTRICKKGPAESHMKLSEKSGPAGQAPEKGKGKGGRKKDAGPESSDKKKEKKPQELEKDDFGEVNDGNSESEMEPVENYCDDNWHSVCSFFVKFFDG</sequence>
<evidence type="ECO:0000256" key="5">
    <source>
        <dbReference type="ARBA" id="ARBA00023157"/>
    </source>
</evidence>
<evidence type="ECO:0000256" key="8">
    <source>
        <dbReference type="SAM" id="SignalP"/>
    </source>
</evidence>
<dbReference type="Proteomes" id="UP000289886">
    <property type="component" value="Unassembled WGS sequence"/>
</dbReference>
<keyword evidence="3" id="KW-0964">Secreted</keyword>
<feature type="region of interest" description="Disordered" evidence="7">
    <location>
        <begin position="20"/>
        <end position="45"/>
    </location>
</feature>
<keyword evidence="6" id="KW-0340">Growth factor binding</keyword>
<comment type="subcellular location">
    <subcellularLocation>
        <location evidence="1">Secreted</location>
    </subcellularLocation>
</comment>
<comment type="caution">
    <text evidence="9">The sequence shown here is derived from an EMBL/GenBank/DDBJ whole genome shotgun (WGS) entry which is preliminary data.</text>
</comment>
<feature type="signal peptide" evidence="8">
    <location>
        <begin position="1"/>
        <end position="21"/>
    </location>
</feature>